<dbReference type="GeneID" id="80348782"/>
<dbReference type="Proteomes" id="UP000516173">
    <property type="component" value="Chromosome"/>
</dbReference>
<protein>
    <recommendedName>
        <fullName evidence="2">DUF4142 domain-containing protein</fullName>
    </recommendedName>
</protein>
<dbReference type="Pfam" id="PF13628">
    <property type="entry name" value="DUF4142"/>
    <property type="match status" value="1"/>
</dbReference>
<dbReference type="PROSITE" id="PS51318">
    <property type="entry name" value="TAT"/>
    <property type="match status" value="1"/>
</dbReference>
<dbReference type="KEGG" id="nwl:NWFMUON74_43100"/>
<feature type="domain" description="DUF4142" evidence="2">
    <location>
        <begin position="34"/>
        <end position="168"/>
    </location>
</feature>
<organism evidence="3 4">
    <name type="scientific">Nocardia wallacei</name>
    <dbReference type="NCBI Taxonomy" id="480035"/>
    <lineage>
        <taxon>Bacteria</taxon>
        <taxon>Bacillati</taxon>
        <taxon>Actinomycetota</taxon>
        <taxon>Actinomycetes</taxon>
        <taxon>Mycobacteriales</taxon>
        <taxon>Nocardiaceae</taxon>
        <taxon>Nocardia</taxon>
    </lineage>
</organism>
<name>A0A7G1KMZ0_9NOCA</name>
<dbReference type="InterPro" id="IPR006311">
    <property type="entry name" value="TAT_signal"/>
</dbReference>
<dbReference type="RefSeq" id="WP_187683593.1">
    <property type="nucleotide sequence ID" value="NZ_AP023396.1"/>
</dbReference>
<dbReference type="Gene3D" id="1.20.1260.10">
    <property type="match status" value="1"/>
</dbReference>
<dbReference type="InterPro" id="IPR012347">
    <property type="entry name" value="Ferritin-like"/>
</dbReference>
<feature type="chain" id="PRO_5028982615" description="DUF4142 domain-containing protein" evidence="1">
    <location>
        <begin position="28"/>
        <end position="173"/>
    </location>
</feature>
<evidence type="ECO:0000313" key="3">
    <source>
        <dbReference type="EMBL" id="BCK56538.1"/>
    </source>
</evidence>
<dbReference type="InterPro" id="IPR025419">
    <property type="entry name" value="DUF4142"/>
</dbReference>
<sequence length="173" mass="17966">MPTLRRALIAGVSVLAAGFGAAGAAHAEAALSQPDRDFLIAAHQSHLTEIAAGGRATALSSCPSVRELAPALVADHMRLDQMVTATAARNGVALPALPNSAQTQSLADTAPRTGRDFDIAWLRMQEQGHLAALRNGQQELAAGRAPDVRGVAEQATPLVEEHLTEVRAALAKC</sequence>
<keyword evidence="1" id="KW-0732">Signal</keyword>
<keyword evidence="4" id="KW-1185">Reference proteome</keyword>
<accession>A0A7G1KMZ0</accession>
<dbReference type="PANTHER" id="PTHR38593:SF1">
    <property type="entry name" value="BLR2558 PROTEIN"/>
    <property type="match status" value="1"/>
</dbReference>
<evidence type="ECO:0000259" key="2">
    <source>
        <dbReference type="Pfam" id="PF13628"/>
    </source>
</evidence>
<feature type="signal peptide" evidence="1">
    <location>
        <begin position="1"/>
        <end position="27"/>
    </location>
</feature>
<evidence type="ECO:0000313" key="4">
    <source>
        <dbReference type="Proteomes" id="UP000516173"/>
    </source>
</evidence>
<evidence type="ECO:0000256" key="1">
    <source>
        <dbReference type="SAM" id="SignalP"/>
    </source>
</evidence>
<proteinExistence type="predicted"/>
<reference evidence="3 4" key="1">
    <citation type="submission" date="2020-08" db="EMBL/GenBank/DDBJ databases">
        <title>Genome Sequencing of Nocardia wallacei strain FMUON74 and assembly.</title>
        <authorList>
            <person name="Toyokawa M."/>
            <person name="Uesaka K."/>
        </authorList>
    </citation>
    <scope>NUCLEOTIDE SEQUENCE [LARGE SCALE GENOMIC DNA]</scope>
    <source>
        <strain evidence="3 4">FMUON74</strain>
    </source>
</reference>
<gene>
    <name evidence="3" type="ORF">NWFMUON74_43100</name>
</gene>
<dbReference type="EMBL" id="AP023396">
    <property type="protein sequence ID" value="BCK56538.1"/>
    <property type="molecule type" value="Genomic_DNA"/>
</dbReference>
<dbReference type="AlphaFoldDB" id="A0A7G1KMZ0"/>
<dbReference type="PANTHER" id="PTHR38593">
    <property type="entry name" value="BLR2558 PROTEIN"/>
    <property type="match status" value="1"/>
</dbReference>